<dbReference type="PANTHER" id="PTHR48106:SF18">
    <property type="entry name" value="QUINONE OXIDOREDUCTASE PIG3"/>
    <property type="match status" value="1"/>
</dbReference>
<evidence type="ECO:0000259" key="3">
    <source>
        <dbReference type="SMART" id="SM00829"/>
    </source>
</evidence>
<accession>A0ABT1HJI0</accession>
<evidence type="ECO:0000313" key="5">
    <source>
        <dbReference type="Proteomes" id="UP001206895"/>
    </source>
</evidence>
<dbReference type="SUPFAM" id="SSF50129">
    <property type="entry name" value="GroES-like"/>
    <property type="match status" value="1"/>
</dbReference>
<dbReference type="SUPFAM" id="SSF51735">
    <property type="entry name" value="NAD(P)-binding Rossmann-fold domains"/>
    <property type="match status" value="1"/>
</dbReference>
<sequence length="336" mass="35286">MTPTQMKAVVLTPHGQALQDVKTLAPEPDEVLIQVKAASLNRADLLSVKRGVDQHNAERLKSHPGMPSILGNECAGIVAEVGAAVIAIKVGDRVMGTAFASHAEYAIASPGNLHIIPEGMTYQDAACLPVALVAMHDAIVTAGRLNAGDSVLIQGASSAVGLIGLQVARQMGAGAVFGTSTTAEKRAQLGRYGADYAIDSSEPTWPEDVVAKTGGVGVNLIIDQIAGKTVLGSLHAAAQGARFVNVGRLGGERGEFDFESHAFKRISYIGVTFRTRPADEAQAAIRRMWDDLAPAVADGNLTLPIDRAFSLNDADAAYRYMDSNHYFGKIVLTMGG</sequence>
<dbReference type="InterPro" id="IPR013149">
    <property type="entry name" value="ADH-like_C"/>
</dbReference>
<dbReference type="Gene3D" id="3.90.180.10">
    <property type="entry name" value="Medium-chain alcohol dehydrogenases, catalytic domain"/>
    <property type="match status" value="1"/>
</dbReference>
<dbReference type="EMBL" id="JAMTCJ010000004">
    <property type="protein sequence ID" value="MCP2178090.1"/>
    <property type="molecule type" value="Genomic_DNA"/>
</dbReference>
<dbReference type="InterPro" id="IPR011032">
    <property type="entry name" value="GroES-like_sf"/>
</dbReference>
<feature type="domain" description="Enoyl reductase (ER)" evidence="3">
    <location>
        <begin position="15"/>
        <end position="332"/>
    </location>
</feature>
<dbReference type="InterPro" id="IPR020843">
    <property type="entry name" value="ER"/>
</dbReference>
<dbReference type="Gene3D" id="3.40.50.720">
    <property type="entry name" value="NAD(P)-binding Rossmann-like Domain"/>
    <property type="match status" value="1"/>
</dbReference>
<keyword evidence="1" id="KW-0521">NADP</keyword>
<evidence type="ECO:0000256" key="1">
    <source>
        <dbReference type="ARBA" id="ARBA00022857"/>
    </source>
</evidence>
<dbReference type="SMART" id="SM00829">
    <property type="entry name" value="PKS_ER"/>
    <property type="match status" value="1"/>
</dbReference>
<dbReference type="Pfam" id="PF00107">
    <property type="entry name" value="ADH_zinc_N"/>
    <property type="match status" value="1"/>
</dbReference>
<dbReference type="Proteomes" id="UP001206895">
    <property type="component" value="Unassembled WGS sequence"/>
</dbReference>
<dbReference type="Pfam" id="PF08240">
    <property type="entry name" value="ADH_N"/>
    <property type="match status" value="1"/>
</dbReference>
<evidence type="ECO:0000313" key="4">
    <source>
        <dbReference type="EMBL" id="MCP2178090.1"/>
    </source>
</evidence>
<evidence type="ECO:0000256" key="2">
    <source>
        <dbReference type="ARBA" id="ARBA00023002"/>
    </source>
</evidence>
<gene>
    <name evidence="4" type="ORF">LX13_003931</name>
</gene>
<protein>
    <submittedName>
        <fullName evidence="4">NADPH2:quinone reductase</fullName>
    </submittedName>
</protein>
<reference evidence="4 5" key="1">
    <citation type="submission" date="2022-06" db="EMBL/GenBank/DDBJ databases">
        <title>Genomic Encyclopedia of Archaeal and Bacterial Type Strains, Phase II (KMG-II): from individual species to whole genera.</title>
        <authorList>
            <person name="Goeker M."/>
        </authorList>
    </citation>
    <scope>NUCLEOTIDE SEQUENCE [LARGE SCALE GENOMIC DNA]</scope>
    <source>
        <strain evidence="4 5">DSM 44693</strain>
    </source>
</reference>
<dbReference type="InterPro" id="IPR013154">
    <property type="entry name" value="ADH-like_N"/>
</dbReference>
<keyword evidence="2" id="KW-0560">Oxidoreductase</keyword>
<dbReference type="InterPro" id="IPR036291">
    <property type="entry name" value="NAD(P)-bd_dom_sf"/>
</dbReference>
<name>A0ABT1HJI0_9NOCA</name>
<dbReference type="RefSeq" id="WP_253663047.1">
    <property type="nucleotide sequence ID" value="NZ_BAAAJQ010000003.1"/>
</dbReference>
<dbReference type="PANTHER" id="PTHR48106">
    <property type="entry name" value="QUINONE OXIDOREDUCTASE PIG3-RELATED"/>
    <property type="match status" value="1"/>
</dbReference>
<proteinExistence type="predicted"/>
<comment type="caution">
    <text evidence="4">The sequence shown here is derived from an EMBL/GenBank/DDBJ whole genome shotgun (WGS) entry which is preliminary data.</text>
</comment>
<keyword evidence="5" id="KW-1185">Reference proteome</keyword>
<organism evidence="4 5">
    <name type="scientific">Williamsia maris</name>
    <dbReference type="NCBI Taxonomy" id="72806"/>
    <lineage>
        <taxon>Bacteria</taxon>
        <taxon>Bacillati</taxon>
        <taxon>Actinomycetota</taxon>
        <taxon>Actinomycetes</taxon>
        <taxon>Mycobacteriales</taxon>
        <taxon>Nocardiaceae</taxon>
        <taxon>Williamsia</taxon>
    </lineage>
</organism>